<feature type="region of interest" description="Disordered" evidence="1">
    <location>
        <begin position="1"/>
        <end position="32"/>
    </location>
</feature>
<dbReference type="EMBL" id="CADCWM010000288">
    <property type="protein sequence ID" value="CAA9551743.1"/>
    <property type="molecule type" value="Genomic_DNA"/>
</dbReference>
<feature type="non-terminal residue" evidence="2">
    <location>
        <position position="1"/>
    </location>
</feature>
<feature type="compositionally biased region" description="Gly residues" evidence="1">
    <location>
        <begin position="1"/>
        <end position="11"/>
    </location>
</feature>
<sequence>AGRGSGGGGAAPPGPAGRLARPGPGPVCRVGVAPLAGPWRVRRL</sequence>
<accession>A0A6J4UKS8</accession>
<evidence type="ECO:0000256" key="1">
    <source>
        <dbReference type="SAM" id="MobiDB-lite"/>
    </source>
</evidence>
<organism evidence="2">
    <name type="scientific">uncultured Thermomicrobiales bacterium</name>
    <dbReference type="NCBI Taxonomy" id="1645740"/>
    <lineage>
        <taxon>Bacteria</taxon>
        <taxon>Pseudomonadati</taxon>
        <taxon>Thermomicrobiota</taxon>
        <taxon>Thermomicrobia</taxon>
        <taxon>Thermomicrobiales</taxon>
        <taxon>environmental samples</taxon>
    </lineage>
</organism>
<gene>
    <name evidence="2" type="ORF">AVDCRST_MAG88-830</name>
</gene>
<name>A0A6J4UKS8_9BACT</name>
<reference evidence="2" key="1">
    <citation type="submission" date="2020-02" db="EMBL/GenBank/DDBJ databases">
        <authorList>
            <person name="Meier V. D."/>
        </authorList>
    </citation>
    <scope>NUCLEOTIDE SEQUENCE</scope>
    <source>
        <strain evidence="2">AVDCRST_MAG88</strain>
    </source>
</reference>
<proteinExistence type="predicted"/>
<feature type="non-terminal residue" evidence="2">
    <location>
        <position position="44"/>
    </location>
</feature>
<protein>
    <submittedName>
        <fullName evidence="2">Uncharacterized protein</fullName>
    </submittedName>
</protein>
<dbReference type="AlphaFoldDB" id="A0A6J4UKS8"/>
<evidence type="ECO:0000313" key="2">
    <source>
        <dbReference type="EMBL" id="CAA9551743.1"/>
    </source>
</evidence>